<dbReference type="Proteomes" id="UP001075354">
    <property type="component" value="Chromosome 8"/>
</dbReference>
<evidence type="ECO:0000313" key="1">
    <source>
        <dbReference type="EMBL" id="KAJ1525570.1"/>
    </source>
</evidence>
<proteinExistence type="predicted"/>
<name>A0AAV7XHL8_9NEOP</name>
<reference evidence="1" key="1">
    <citation type="submission" date="2022-12" db="EMBL/GenBank/DDBJ databases">
        <title>Chromosome-level genome assembly of the bean flower thrips Megalurothrips usitatus.</title>
        <authorList>
            <person name="Ma L."/>
            <person name="Liu Q."/>
            <person name="Li H."/>
            <person name="Cai W."/>
        </authorList>
    </citation>
    <scope>NUCLEOTIDE SEQUENCE</scope>
    <source>
        <strain evidence="1">Cailab_2022a</strain>
    </source>
</reference>
<keyword evidence="2" id="KW-1185">Reference proteome</keyword>
<dbReference type="EMBL" id="JAPTSV010000008">
    <property type="protein sequence ID" value="KAJ1525570.1"/>
    <property type="molecule type" value="Genomic_DNA"/>
</dbReference>
<gene>
    <name evidence="1" type="ORF">ONE63_010374</name>
</gene>
<protein>
    <submittedName>
        <fullName evidence="1">Uncharacterized protein</fullName>
    </submittedName>
</protein>
<dbReference type="AlphaFoldDB" id="A0AAV7XHL8"/>
<sequence length="120" mass="12079">MDQTTLNTVLGKAWPSLEALPYPRQLSSTQTAVPLLDSTVVEPLKSTITEAATHPAATAEAAAILTVPAEGAALLAGPTAVPAALAATARAAPGTAGEHAAAHADIVDMALLLLPLDLQR</sequence>
<accession>A0AAV7XHL8</accession>
<organism evidence="1 2">
    <name type="scientific">Megalurothrips usitatus</name>
    <name type="common">bean blossom thrips</name>
    <dbReference type="NCBI Taxonomy" id="439358"/>
    <lineage>
        <taxon>Eukaryota</taxon>
        <taxon>Metazoa</taxon>
        <taxon>Ecdysozoa</taxon>
        <taxon>Arthropoda</taxon>
        <taxon>Hexapoda</taxon>
        <taxon>Insecta</taxon>
        <taxon>Pterygota</taxon>
        <taxon>Neoptera</taxon>
        <taxon>Paraneoptera</taxon>
        <taxon>Thysanoptera</taxon>
        <taxon>Terebrantia</taxon>
        <taxon>Thripoidea</taxon>
        <taxon>Thripidae</taxon>
        <taxon>Megalurothrips</taxon>
    </lineage>
</organism>
<comment type="caution">
    <text evidence="1">The sequence shown here is derived from an EMBL/GenBank/DDBJ whole genome shotgun (WGS) entry which is preliminary data.</text>
</comment>
<evidence type="ECO:0000313" key="2">
    <source>
        <dbReference type="Proteomes" id="UP001075354"/>
    </source>
</evidence>